<protein>
    <submittedName>
        <fullName evidence="1">Protein DCL, chloroplastic</fullName>
    </submittedName>
</protein>
<proteinExistence type="predicted"/>
<organism evidence="1 2">
    <name type="scientific">Corchorus olitorius</name>
    <dbReference type="NCBI Taxonomy" id="93759"/>
    <lineage>
        <taxon>Eukaryota</taxon>
        <taxon>Viridiplantae</taxon>
        <taxon>Streptophyta</taxon>
        <taxon>Embryophyta</taxon>
        <taxon>Tracheophyta</taxon>
        <taxon>Spermatophyta</taxon>
        <taxon>Magnoliopsida</taxon>
        <taxon>eudicotyledons</taxon>
        <taxon>Gunneridae</taxon>
        <taxon>Pentapetalae</taxon>
        <taxon>rosids</taxon>
        <taxon>malvids</taxon>
        <taxon>Malvales</taxon>
        <taxon>Malvaceae</taxon>
        <taxon>Grewioideae</taxon>
        <taxon>Apeibeae</taxon>
        <taxon>Corchorus</taxon>
    </lineage>
</organism>
<reference evidence="2" key="1">
    <citation type="submission" date="2013-09" db="EMBL/GenBank/DDBJ databases">
        <title>Corchorus olitorius genome sequencing.</title>
        <authorList>
            <person name="Alam M."/>
            <person name="Haque M.S."/>
            <person name="Islam M.S."/>
            <person name="Emdad E.M."/>
            <person name="Islam M.M."/>
            <person name="Ahmed B."/>
            <person name="Halim A."/>
            <person name="Hossen Q.M.M."/>
            <person name="Hossain M.Z."/>
            <person name="Ahmed R."/>
            <person name="Khan M.M."/>
            <person name="Islam R."/>
            <person name="Rashid M.M."/>
            <person name="Khan S.A."/>
            <person name="Rahman M.S."/>
            <person name="Alam M."/>
            <person name="Yahiya A.S."/>
            <person name="Khan M.S."/>
            <person name="Azam M.S."/>
            <person name="Haque T."/>
            <person name="Lashkar M.Z.H."/>
            <person name="Akhand A.I."/>
            <person name="Morshed G."/>
            <person name="Roy S."/>
            <person name="Uddin K.S."/>
            <person name="Rabeya T."/>
            <person name="Hossain A.S."/>
            <person name="Chowdhury A."/>
            <person name="Snigdha A.R."/>
            <person name="Mortoza M.S."/>
            <person name="Matin S.A."/>
            <person name="Hoque S.M.E."/>
            <person name="Islam M.K."/>
            <person name="Roy D.K."/>
            <person name="Haider R."/>
            <person name="Moosa M.M."/>
            <person name="Elias S.M."/>
            <person name="Hasan A.M."/>
            <person name="Jahan S."/>
            <person name="Shafiuddin M."/>
            <person name="Mahmood N."/>
            <person name="Shommy N.S."/>
        </authorList>
    </citation>
    <scope>NUCLEOTIDE SEQUENCE [LARGE SCALE GENOMIC DNA]</scope>
    <source>
        <strain evidence="2">cv. O-4</strain>
    </source>
</reference>
<evidence type="ECO:0000313" key="2">
    <source>
        <dbReference type="Proteomes" id="UP000187203"/>
    </source>
</evidence>
<comment type="caution">
    <text evidence="1">The sequence shown here is derived from an EMBL/GenBank/DDBJ whole genome shotgun (WGS) entry which is preliminary data.</text>
</comment>
<sequence length="106" mass="12158">MAAPLLLKGLPMLRLRLQQYNRLTAGIFSSPRRSWCAAVESGGHEEEVSTAEKSSRVLSVKEPPTFHKWDDPDFRKWKDKEEEILRDIEPTISLAKDIIHSKRSLS</sequence>
<dbReference type="Proteomes" id="UP000187203">
    <property type="component" value="Unassembled WGS sequence"/>
</dbReference>
<dbReference type="EMBL" id="AWUE01014376">
    <property type="protein sequence ID" value="OMP03902.1"/>
    <property type="molecule type" value="Genomic_DNA"/>
</dbReference>
<dbReference type="AlphaFoldDB" id="A0A1R3K9Z2"/>
<evidence type="ECO:0000313" key="1">
    <source>
        <dbReference type="EMBL" id="OMP03902.1"/>
    </source>
</evidence>
<gene>
    <name evidence="1" type="ORF">COLO4_10115</name>
</gene>
<dbReference type="OrthoDB" id="695233at2759"/>
<accession>A0A1R3K9Z2</accession>
<keyword evidence="2" id="KW-1185">Reference proteome</keyword>
<name>A0A1R3K9Z2_9ROSI</name>